<proteinExistence type="predicted"/>
<evidence type="ECO:0000259" key="1">
    <source>
        <dbReference type="Pfam" id="PF12358"/>
    </source>
</evidence>
<protein>
    <submittedName>
        <fullName evidence="3">Uncharacterized protein</fullName>
    </submittedName>
</protein>
<sequence length="321" mass="37779">MVPLSYRLIEKSKEAFIVGIELYNKPTIKYRVEGFSFFICNAWELMLKAHIINTSGESEIYYKDKPDRTLSLETCIKKIFTNDKDPLRINLEKIIELRNTSTHFITQEYEMVYVPLFQACVLNFTEKMKKFHNVDITELIPQNFLTLSVSMKALDSQTIIAKYPEEIANKLINSSSNISTLIDENNDRFGIRIDHYHFITKDKNRATSQVAITKDADAHVKILRELKDPNNTHKLTMKNCIDLINKRLTSESIDIKFNRYIFLMFCDYYGLKEIEKFCFVYKIHKQNQYSYSMQVVDFIIDEIKKDPDNIVKNIKKSLIKK</sequence>
<name>W1YAC7_9ZZZZ</name>
<reference evidence="3" key="1">
    <citation type="submission" date="2013-12" db="EMBL/GenBank/DDBJ databases">
        <title>A Varibaculum cambriense genome reconstructed from a premature infant gut community with otherwise low bacterial novelty that shifts toward anaerobic metabolism during the third week of life.</title>
        <authorList>
            <person name="Brown C.T."/>
            <person name="Sharon I."/>
            <person name="Thomas B.C."/>
            <person name="Castelle C.J."/>
            <person name="Morowitz M.J."/>
            <person name="Banfield J.F."/>
        </authorList>
    </citation>
    <scope>NUCLEOTIDE SEQUENCE</scope>
</reference>
<accession>W1YAC7</accession>
<evidence type="ECO:0000259" key="2">
    <source>
        <dbReference type="Pfam" id="PF18740"/>
    </source>
</evidence>
<gene>
    <name evidence="3" type="ORF">Q604_UNBC07301G0026</name>
</gene>
<feature type="domain" description="DUF3644" evidence="1">
    <location>
        <begin position="7"/>
        <end position="179"/>
    </location>
</feature>
<dbReference type="Pfam" id="PF18740">
    <property type="entry name" value="EC042_2821"/>
    <property type="match status" value="1"/>
</dbReference>
<evidence type="ECO:0000313" key="3">
    <source>
        <dbReference type="EMBL" id="ETJ38650.1"/>
    </source>
</evidence>
<dbReference type="AlphaFoldDB" id="W1YAC7"/>
<dbReference type="InterPro" id="IPR022104">
    <property type="entry name" value="DUF3644"/>
</dbReference>
<organism evidence="3">
    <name type="scientific">human gut metagenome</name>
    <dbReference type="NCBI Taxonomy" id="408170"/>
    <lineage>
        <taxon>unclassified sequences</taxon>
        <taxon>metagenomes</taxon>
        <taxon>organismal metagenomes</taxon>
    </lineage>
</organism>
<comment type="caution">
    <text evidence="3">The sequence shown here is derived from an EMBL/GenBank/DDBJ whole genome shotgun (WGS) entry which is preliminary data.</text>
</comment>
<dbReference type="EMBL" id="AZMM01007301">
    <property type="protein sequence ID" value="ETJ38650.1"/>
    <property type="molecule type" value="Genomic_DNA"/>
</dbReference>
<dbReference type="Pfam" id="PF12358">
    <property type="entry name" value="DUF3644"/>
    <property type="match status" value="1"/>
</dbReference>
<feature type="domain" description="EC042-2821-like Restriction Endonuclease-like" evidence="2">
    <location>
        <begin position="228"/>
        <end position="315"/>
    </location>
</feature>
<dbReference type="InterPro" id="IPR049530">
    <property type="entry name" value="EC042_2821"/>
</dbReference>